<feature type="domain" description="Reverse transcriptase/retrotransposon-derived protein RNase H-like" evidence="2">
    <location>
        <begin position="441"/>
        <end position="540"/>
    </location>
</feature>
<dbReference type="InterPro" id="IPR041577">
    <property type="entry name" value="RT_RNaseH_2"/>
</dbReference>
<dbReference type="Gene3D" id="3.30.70.270">
    <property type="match status" value="1"/>
</dbReference>
<dbReference type="CDD" id="cd09274">
    <property type="entry name" value="RNase_HI_RT_Ty3"/>
    <property type="match status" value="1"/>
</dbReference>
<dbReference type="AlphaFoldDB" id="A0A2B4RJ97"/>
<evidence type="ECO:0000259" key="3">
    <source>
        <dbReference type="Pfam" id="PF17921"/>
    </source>
</evidence>
<dbReference type="EMBL" id="LSMT01000409">
    <property type="protein sequence ID" value="PFX18464.1"/>
    <property type="molecule type" value="Genomic_DNA"/>
</dbReference>
<name>A0A2B4RJ97_STYPI</name>
<dbReference type="InterPro" id="IPR043502">
    <property type="entry name" value="DNA/RNA_pol_sf"/>
</dbReference>
<dbReference type="PANTHER" id="PTHR37984:SF9">
    <property type="entry name" value="INTEGRASE CATALYTIC DOMAIN-CONTAINING PROTEIN"/>
    <property type="match status" value="1"/>
</dbReference>
<dbReference type="STRING" id="50429.A0A2B4RJ97"/>
<organism evidence="4 5">
    <name type="scientific">Stylophora pistillata</name>
    <name type="common">Smooth cauliflower coral</name>
    <dbReference type="NCBI Taxonomy" id="50429"/>
    <lineage>
        <taxon>Eukaryota</taxon>
        <taxon>Metazoa</taxon>
        <taxon>Cnidaria</taxon>
        <taxon>Anthozoa</taxon>
        <taxon>Hexacorallia</taxon>
        <taxon>Scleractinia</taxon>
        <taxon>Astrocoeniina</taxon>
        <taxon>Pocilloporidae</taxon>
        <taxon>Stylophora</taxon>
    </lineage>
</organism>
<dbReference type="Pfam" id="PF17921">
    <property type="entry name" value="Integrase_H2C2"/>
    <property type="match status" value="1"/>
</dbReference>
<dbReference type="Pfam" id="PF17919">
    <property type="entry name" value="RT_RNaseH_2"/>
    <property type="match status" value="1"/>
</dbReference>
<evidence type="ECO:0000313" key="4">
    <source>
        <dbReference type="EMBL" id="PFX18464.1"/>
    </source>
</evidence>
<comment type="caution">
    <text evidence="4">The sequence shown here is derived from an EMBL/GenBank/DDBJ whole genome shotgun (WGS) entry which is preliminary data.</text>
</comment>
<evidence type="ECO:0000313" key="5">
    <source>
        <dbReference type="Proteomes" id="UP000225706"/>
    </source>
</evidence>
<dbReference type="FunFam" id="3.10.20.370:FF:000001">
    <property type="entry name" value="Retrovirus-related Pol polyprotein from transposon 17.6-like protein"/>
    <property type="match status" value="1"/>
</dbReference>
<feature type="compositionally biased region" description="Polar residues" evidence="1">
    <location>
        <begin position="938"/>
        <end position="951"/>
    </location>
</feature>
<dbReference type="Gene3D" id="1.10.340.70">
    <property type="match status" value="1"/>
</dbReference>
<protein>
    <submittedName>
        <fullName evidence="4">Transposon Tf2-11 polyprotein</fullName>
    </submittedName>
</protein>
<feature type="domain" description="Integrase zinc-binding" evidence="3">
    <location>
        <begin position="691"/>
        <end position="732"/>
    </location>
</feature>
<accession>A0A2B4RJ97</accession>
<dbReference type="InterPro" id="IPR043128">
    <property type="entry name" value="Rev_trsase/Diguanyl_cyclase"/>
</dbReference>
<dbReference type="Proteomes" id="UP000225706">
    <property type="component" value="Unassembled WGS sequence"/>
</dbReference>
<gene>
    <name evidence="4" type="primary">Tf2-11</name>
    <name evidence="4" type="ORF">AWC38_SpisGene17163</name>
</gene>
<dbReference type="FunFam" id="3.30.70.270:FF:000026">
    <property type="entry name" value="Transposon Ty3-G Gag-Pol polyprotein"/>
    <property type="match status" value="1"/>
</dbReference>
<dbReference type="SUPFAM" id="SSF56672">
    <property type="entry name" value="DNA/RNA polymerases"/>
    <property type="match status" value="1"/>
</dbReference>
<dbReference type="InterPro" id="IPR041588">
    <property type="entry name" value="Integrase_H2C2"/>
</dbReference>
<evidence type="ECO:0000259" key="2">
    <source>
        <dbReference type="Pfam" id="PF17919"/>
    </source>
</evidence>
<evidence type="ECO:0000256" key="1">
    <source>
        <dbReference type="SAM" id="MobiDB-lite"/>
    </source>
</evidence>
<keyword evidence="5" id="KW-1185">Reference proteome</keyword>
<sequence length="972" mass="110067">MKQKFEIYLKATGASKKPDEMNVGLLLNHISESSLQIYSNFVYLPERDDPAGGEDKLPAENPDDYATALAKFDEYFHKRGPQLMLREKFWLHLSRDSTETFDSWVVTVKERAAECKFSASLCEQAEATKRELQESKTAVIESITKREIAPYGGNGANKGNKQDPKKILFQSRGKNFGYCNRQNPPGWRNCPAATTRCIKYNKIGHFPEICRSTPVNLVSQVSETEGDICPTFVGGVTMPSSTSLPLTPTIEPASIHQTSTSDSGWYVMLKVQDQELSWCTDTGAQVSVMPESLYKESYGPLSQADRELVGAGDVPLSTLGFALALHETRIQERVYIVKGASNCFSGYPQSAALALFMKYQEPTESIQSSIRAGCNTQARSSTVRKDPSKVKAVMDMTEPKDIGGLRRFLGLLNHLMKFSPNLAEKTKPLRDLLNKENAWVWSPAQQEAFKRLKTQMASETVLALYDPEKETTVSSDASSFGLGAVLMQKQPSGELKPVAFASRSMTVTECRYSQIEKEALAITWALEHWADFLVGMKFKVQTDHKPLIPLFSTKLIDELPVRIQRFRMRLLRFDFTIEHVPGKSLYIADSLSRSPQDDKAHASKSWNDLRDEVECYVNAVLVTLPASDQRLDEIRRELSSDDTLKLVMPYVQNGWPDEKRCVFGPVAKYWSERGTLPLHNGLLMRGRRLIIPPKLRPDVLSRLHDGHQGITKTRANAASSVWWLGISNDICKSNGEVERAVQTMKMIMNKSSDEHLALLTYRDTPIRNGYSPAQLSLGRKLRTRIPCHPDELLPRTPDYDQVKEKEREYRTKMKSYYDHRHRVDEGEELSPGDRVWIPDMKVEGTVIKPHERQRSVVIQTPNGKVRRNRRMTPRAPKDSPRSSFTLTSRDSPEPFMRHGPVTDLPTNFAAIQDSPVPDFPDIPDAIREASRHLPTPPRNQTVEYKSSQTEAWSNRLRPRGVIKRPQRYVEEC</sequence>
<dbReference type="PANTHER" id="PTHR37984">
    <property type="entry name" value="PROTEIN CBG26694"/>
    <property type="match status" value="1"/>
</dbReference>
<dbReference type="OrthoDB" id="5986912at2759"/>
<dbReference type="InterPro" id="IPR050951">
    <property type="entry name" value="Retrovirus_Pol_polyprotein"/>
</dbReference>
<reference evidence="5" key="1">
    <citation type="journal article" date="2017" name="bioRxiv">
        <title>Comparative analysis of the genomes of Stylophora pistillata and Acropora digitifera provides evidence for extensive differences between species of corals.</title>
        <authorList>
            <person name="Voolstra C.R."/>
            <person name="Li Y."/>
            <person name="Liew Y.J."/>
            <person name="Baumgarten S."/>
            <person name="Zoccola D."/>
            <person name="Flot J.-F."/>
            <person name="Tambutte S."/>
            <person name="Allemand D."/>
            <person name="Aranda M."/>
        </authorList>
    </citation>
    <scope>NUCLEOTIDE SEQUENCE [LARGE SCALE GENOMIC DNA]</scope>
</reference>
<proteinExistence type="predicted"/>
<feature type="region of interest" description="Disordered" evidence="1">
    <location>
        <begin position="864"/>
        <end position="896"/>
    </location>
</feature>
<feature type="region of interest" description="Disordered" evidence="1">
    <location>
        <begin position="930"/>
        <end position="951"/>
    </location>
</feature>